<dbReference type="SMART" id="SM00382">
    <property type="entry name" value="AAA"/>
    <property type="match status" value="1"/>
</dbReference>
<dbReference type="SUPFAM" id="SSF52540">
    <property type="entry name" value="P-loop containing nucleoside triphosphate hydrolases"/>
    <property type="match status" value="1"/>
</dbReference>
<keyword evidence="3 5" id="KW-0067">ATP-binding</keyword>
<name>A0A1Q9AK03_9HYPH</name>
<sequence length="305" mass="32586">MSPFLPAFSHFGSLPLPSEIVEHLLDRSAERSAQRERQAATGPAPVLALEDITLSFGGVTALSGVDLSVRSGEIKAIIGPNGAGKSSLINVISGIYRPDRGSVAIDGRRLRSVPTERLASLGIARTFQNLALFKGLSVIDNIATGRAYRSRTSFLSQIAGLPAARREREAARERARQLIAFLHLDAYADRLAGALPYGVLKRIELARALAAEPRLLLLDEPMAGMTVTEKNELAEFIAAARREFGLTVVLIEHDIGIVMALSDSIAVLDYGRKIADGAPAEIAADQKVIDAYLGVAPENENGDGI</sequence>
<dbReference type="PANTHER" id="PTHR45772">
    <property type="entry name" value="CONSERVED COMPONENT OF ABC TRANSPORTER FOR NATURAL AMINO ACIDS-RELATED"/>
    <property type="match status" value="1"/>
</dbReference>
<evidence type="ECO:0000313" key="6">
    <source>
        <dbReference type="Proteomes" id="UP000186143"/>
    </source>
</evidence>
<dbReference type="InterPro" id="IPR051120">
    <property type="entry name" value="ABC_AA/LPS_Transport"/>
</dbReference>
<dbReference type="Pfam" id="PF12399">
    <property type="entry name" value="BCA_ABC_TP_C"/>
    <property type="match status" value="1"/>
</dbReference>
<reference evidence="5 6" key="1">
    <citation type="submission" date="2016-09" db="EMBL/GenBank/DDBJ databases">
        <title>Rhizobium sp. nov., a novel species isolated from the rice rhizosphere.</title>
        <authorList>
            <person name="Zhao J."/>
            <person name="Zhang X."/>
        </authorList>
    </citation>
    <scope>NUCLEOTIDE SEQUENCE [LARGE SCALE GENOMIC DNA]</scope>
    <source>
        <strain evidence="5 6">MH17</strain>
    </source>
</reference>
<dbReference type="Proteomes" id="UP000186143">
    <property type="component" value="Unassembled WGS sequence"/>
</dbReference>
<dbReference type="OrthoDB" id="9779872at2"/>
<dbReference type="PROSITE" id="PS50893">
    <property type="entry name" value="ABC_TRANSPORTER_2"/>
    <property type="match status" value="1"/>
</dbReference>
<organism evidence="5 6">
    <name type="scientific">Xaviernesmea rhizosphaerae</name>
    <dbReference type="NCBI Taxonomy" id="1672749"/>
    <lineage>
        <taxon>Bacteria</taxon>
        <taxon>Pseudomonadati</taxon>
        <taxon>Pseudomonadota</taxon>
        <taxon>Alphaproteobacteria</taxon>
        <taxon>Hyphomicrobiales</taxon>
        <taxon>Rhizobiaceae</taxon>
        <taxon>Rhizobium/Agrobacterium group</taxon>
        <taxon>Xaviernesmea</taxon>
    </lineage>
</organism>
<dbReference type="InterPro" id="IPR003593">
    <property type="entry name" value="AAA+_ATPase"/>
</dbReference>
<feature type="domain" description="ABC transporter" evidence="4">
    <location>
        <begin position="47"/>
        <end position="295"/>
    </location>
</feature>
<dbReference type="RefSeq" id="WP_075634611.1">
    <property type="nucleotide sequence ID" value="NZ_MKIO01000027.1"/>
</dbReference>
<dbReference type="CDD" id="cd03219">
    <property type="entry name" value="ABC_Mj1267_LivG_branched"/>
    <property type="match status" value="1"/>
</dbReference>
<keyword evidence="1" id="KW-0813">Transport</keyword>
<dbReference type="PANTHER" id="PTHR45772:SF1">
    <property type="entry name" value="ABC TRANSPORTER ATP-BINDING PROTEIN"/>
    <property type="match status" value="1"/>
</dbReference>
<dbReference type="InterPro" id="IPR003439">
    <property type="entry name" value="ABC_transporter-like_ATP-bd"/>
</dbReference>
<comment type="caution">
    <text evidence="5">The sequence shown here is derived from an EMBL/GenBank/DDBJ whole genome shotgun (WGS) entry which is preliminary data.</text>
</comment>
<dbReference type="Pfam" id="PF00005">
    <property type="entry name" value="ABC_tran"/>
    <property type="match status" value="1"/>
</dbReference>
<dbReference type="FunFam" id="3.40.50.300:FF:000421">
    <property type="entry name" value="Branched-chain amino acid ABC transporter ATP-binding protein"/>
    <property type="match status" value="1"/>
</dbReference>
<accession>A0A1Q9AK03</accession>
<protein>
    <submittedName>
        <fullName evidence="5">ABC transporter ATP-binding protein</fullName>
    </submittedName>
</protein>
<keyword evidence="2" id="KW-0547">Nucleotide-binding</keyword>
<dbReference type="Gene3D" id="3.40.50.300">
    <property type="entry name" value="P-loop containing nucleotide triphosphate hydrolases"/>
    <property type="match status" value="1"/>
</dbReference>
<gene>
    <name evidence="5" type="ORF">BJF92_08015</name>
</gene>
<dbReference type="STRING" id="1672749.BJF92_08015"/>
<evidence type="ECO:0000256" key="2">
    <source>
        <dbReference type="ARBA" id="ARBA00022741"/>
    </source>
</evidence>
<dbReference type="EMBL" id="MKIO01000027">
    <property type="protein sequence ID" value="OLP55612.1"/>
    <property type="molecule type" value="Genomic_DNA"/>
</dbReference>
<proteinExistence type="predicted"/>
<evidence type="ECO:0000256" key="3">
    <source>
        <dbReference type="ARBA" id="ARBA00022840"/>
    </source>
</evidence>
<dbReference type="GO" id="GO:0016887">
    <property type="term" value="F:ATP hydrolysis activity"/>
    <property type="evidence" value="ECO:0007669"/>
    <property type="project" value="InterPro"/>
</dbReference>
<evidence type="ECO:0000313" key="5">
    <source>
        <dbReference type="EMBL" id="OLP55612.1"/>
    </source>
</evidence>
<dbReference type="GO" id="GO:0005886">
    <property type="term" value="C:plasma membrane"/>
    <property type="evidence" value="ECO:0007669"/>
    <property type="project" value="TreeGrafter"/>
</dbReference>
<dbReference type="GO" id="GO:0005524">
    <property type="term" value="F:ATP binding"/>
    <property type="evidence" value="ECO:0007669"/>
    <property type="project" value="UniProtKB-KW"/>
</dbReference>
<dbReference type="InterPro" id="IPR027417">
    <property type="entry name" value="P-loop_NTPase"/>
</dbReference>
<evidence type="ECO:0000256" key="1">
    <source>
        <dbReference type="ARBA" id="ARBA00022448"/>
    </source>
</evidence>
<dbReference type="InterPro" id="IPR032823">
    <property type="entry name" value="BCA_ABC_TP_C"/>
</dbReference>
<dbReference type="AlphaFoldDB" id="A0A1Q9AK03"/>
<evidence type="ECO:0000259" key="4">
    <source>
        <dbReference type="PROSITE" id="PS50893"/>
    </source>
</evidence>